<name>A0A395U2B5_VIBCL</name>
<protein>
    <submittedName>
        <fullName evidence="1">Uncharacterized protein</fullName>
    </submittedName>
</protein>
<reference evidence="1 2" key="1">
    <citation type="journal article" date="2017" name="Emerg. Infect. Dis.">
        <title>Carbapenemase VCC-1-Producing Vibrio cholerae in Coastal Waters of Germany.</title>
        <authorList>
            <person name="Hammerl J.A."/>
            <person name="Jackel C."/>
            <person name="Bortolaia V."/>
            <person name="Schwartz K."/>
            <person name="Bier N."/>
            <person name="Hendriksen R.S."/>
            <person name="Guerra B."/>
            <person name="Strauch E."/>
        </authorList>
    </citation>
    <scope>NUCLEOTIDE SEQUENCE [LARGE SCALE GENOMIC DNA]</scope>
    <source>
        <strain evidence="1 2">VN-2825</strain>
    </source>
</reference>
<dbReference type="AlphaFoldDB" id="A0A395U2B5"/>
<proteinExistence type="predicted"/>
<organism evidence="1 2">
    <name type="scientific">Vibrio cholerae</name>
    <dbReference type="NCBI Taxonomy" id="666"/>
    <lineage>
        <taxon>Bacteria</taxon>
        <taxon>Pseudomonadati</taxon>
        <taxon>Pseudomonadota</taxon>
        <taxon>Gammaproteobacteria</taxon>
        <taxon>Vibrionales</taxon>
        <taxon>Vibrionaceae</taxon>
        <taxon>Vibrio</taxon>
    </lineage>
</organism>
<evidence type="ECO:0000313" key="2">
    <source>
        <dbReference type="Proteomes" id="UP000266701"/>
    </source>
</evidence>
<dbReference type="EMBL" id="MCBA01000067">
    <property type="protein sequence ID" value="RGP89801.1"/>
    <property type="molecule type" value="Genomic_DNA"/>
</dbReference>
<sequence>MLTTNLLCMCDLADLEITVMTHKAKSQLGLETNLDELTAAFGQLILKHSHVLKSKTLPVSFTKIFNAISDQIPASHEIIHHRLHCWNCDCELKTSENEFCTECQKDFDEGLEQARIESLNAWEPYPRELVGEDE</sequence>
<comment type="caution">
    <text evidence="1">The sequence shown here is derived from an EMBL/GenBank/DDBJ whole genome shotgun (WGS) entry which is preliminary data.</text>
</comment>
<gene>
    <name evidence="1" type="ORF">BC353_09570</name>
</gene>
<dbReference type="Proteomes" id="UP000266701">
    <property type="component" value="Unassembled WGS sequence"/>
</dbReference>
<accession>A0A395U2B5</accession>
<evidence type="ECO:0000313" key="1">
    <source>
        <dbReference type="EMBL" id="RGP89801.1"/>
    </source>
</evidence>